<gene>
    <name evidence="2" type="ORF">WR25_11083</name>
</gene>
<comment type="caution">
    <text evidence="2">The sequence shown here is derived from an EMBL/GenBank/DDBJ whole genome shotgun (WGS) entry which is preliminary data.</text>
</comment>
<dbReference type="Proteomes" id="UP000218231">
    <property type="component" value="Unassembled WGS sequence"/>
</dbReference>
<sequence length="233" mass="25655">MARIAAMQSPRTIWSSGSTRVSTGAALRAAVRAETFGCLTFSITAITSPLDLYSRQMLAIPLSGPIDVSAPQDMGAAIPCVPQRWGCDSKDSAMKLVSGRGGEQRSRRRIRRDSGVGGRDGREAAAVNRGRPVFEQRRQMVLAAVALVRMPVIVRVDRGMFEHDRVARFLGEDRRGGDRQALRVAADDRRRRVGPARQAIAVDQHMAGIAAELEPYRSHPPRRCRCRRRRASG</sequence>
<proteinExistence type="predicted"/>
<organism evidence="2 3">
    <name type="scientific">Diploscapter pachys</name>
    <dbReference type="NCBI Taxonomy" id="2018661"/>
    <lineage>
        <taxon>Eukaryota</taxon>
        <taxon>Metazoa</taxon>
        <taxon>Ecdysozoa</taxon>
        <taxon>Nematoda</taxon>
        <taxon>Chromadorea</taxon>
        <taxon>Rhabditida</taxon>
        <taxon>Rhabditina</taxon>
        <taxon>Rhabditomorpha</taxon>
        <taxon>Rhabditoidea</taxon>
        <taxon>Rhabditidae</taxon>
        <taxon>Diploscapter</taxon>
    </lineage>
</organism>
<accession>A0A2A2M3V0</accession>
<name>A0A2A2M3V0_9BILA</name>
<dbReference type="EMBL" id="LIAE01005610">
    <property type="protein sequence ID" value="PAV93211.1"/>
    <property type="molecule type" value="Genomic_DNA"/>
</dbReference>
<dbReference type="AlphaFoldDB" id="A0A2A2M3V0"/>
<keyword evidence="3" id="KW-1185">Reference proteome</keyword>
<protein>
    <submittedName>
        <fullName evidence="2">Uncharacterized protein</fullName>
    </submittedName>
</protein>
<feature type="region of interest" description="Disordered" evidence="1">
    <location>
        <begin position="96"/>
        <end position="124"/>
    </location>
</feature>
<evidence type="ECO:0000313" key="2">
    <source>
        <dbReference type="EMBL" id="PAV93211.1"/>
    </source>
</evidence>
<evidence type="ECO:0000256" key="1">
    <source>
        <dbReference type="SAM" id="MobiDB-lite"/>
    </source>
</evidence>
<reference evidence="2 3" key="1">
    <citation type="journal article" date="2017" name="Curr. Biol.">
        <title>Genome architecture and evolution of a unichromosomal asexual nematode.</title>
        <authorList>
            <person name="Fradin H."/>
            <person name="Zegar C."/>
            <person name="Gutwein M."/>
            <person name="Lucas J."/>
            <person name="Kovtun M."/>
            <person name="Corcoran D."/>
            <person name="Baugh L.R."/>
            <person name="Kiontke K."/>
            <person name="Gunsalus K."/>
            <person name="Fitch D.H."/>
            <person name="Piano F."/>
        </authorList>
    </citation>
    <scope>NUCLEOTIDE SEQUENCE [LARGE SCALE GENOMIC DNA]</scope>
    <source>
        <strain evidence="2">PF1309</strain>
    </source>
</reference>
<evidence type="ECO:0000313" key="3">
    <source>
        <dbReference type="Proteomes" id="UP000218231"/>
    </source>
</evidence>